<keyword evidence="2" id="KW-1185">Reference proteome</keyword>
<protein>
    <submittedName>
        <fullName evidence="1">Uncharacterized protein</fullName>
    </submittedName>
</protein>
<dbReference type="AlphaFoldDB" id="A0A8J5WDB7"/>
<evidence type="ECO:0000313" key="2">
    <source>
        <dbReference type="Proteomes" id="UP000729402"/>
    </source>
</evidence>
<name>A0A8J5WDB7_ZIZPA</name>
<gene>
    <name evidence="1" type="ORF">GUJ93_ZPchr0011g27963</name>
</gene>
<organism evidence="1 2">
    <name type="scientific">Zizania palustris</name>
    <name type="common">Northern wild rice</name>
    <dbReference type="NCBI Taxonomy" id="103762"/>
    <lineage>
        <taxon>Eukaryota</taxon>
        <taxon>Viridiplantae</taxon>
        <taxon>Streptophyta</taxon>
        <taxon>Embryophyta</taxon>
        <taxon>Tracheophyta</taxon>
        <taxon>Spermatophyta</taxon>
        <taxon>Magnoliopsida</taxon>
        <taxon>Liliopsida</taxon>
        <taxon>Poales</taxon>
        <taxon>Poaceae</taxon>
        <taxon>BOP clade</taxon>
        <taxon>Oryzoideae</taxon>
        <taxon>Oryzeae</taxon>
        <taxon>Zizaniinae</taxon>
        <taxon>Zizania</taxon>
    </lineage>
</organism>
<comment type="caution">
    <text evidence="1">The sequence shown here is derived from an EMBL/GenBank/DDBJ whole genome shotgun (WGS) entry which is preliminary data.</text>
</comment>
<dbReference type="EMBL" id="JAAALK010000081">
    <property type="protein sequence ID" value="KAG8088800.1"/>
    <property type="molecule type" value="Genomic_DNA"/>
</dbReference>
<reference evidence="1" key="1">
    <citation type="journal article" date="2021" name="bioRxiv">
        <title>Whole Genome Assembly and Annotation of Northern Wild Rice, Zizania palustris L., Supports a Whole Genome Duplication in the Zizania Genus.</title>
        <authorList>
            <person name="Haas M."/>
            <person name="Kono T."/>
            <person name="Macchietto M."/>
            <person name="Millas R."/>
            <person name="McGilp L."/>
            <person name="Shao M."/>
            <person name="Duquette J."/>
            <person name="Hirsch C.N."/>
            <person name="Kimball J."/>
        </authorList>
    </citation>
    <scope>NUCLEOTIDE SEQUENCE</scope>
    <source>
        <tissue evidence="1">Fresh leaf tissue</tissue>
    </source>
</reference>
<sequence>MCGGSRSSDEGGSAFFGPKLCLGRVHAMHEGSTHAVDEGGIGHTVDVDVTLGCAHARRRASQADAHGDPTKDAVVGMTPSRDSAAELYPSMIYGKFDGMEITGARHSCASMVTRHADMPATICANSSTTLIKGSFVEVDGVVVAIFC</sequence>
<accession>A0A8J5WDB7</accession>
<evidence type="ECO:0000313" key="1">
    <source>
        <dbReference type="EMBL" id="KAG8088800.1"/>
    </source>
</evidence>
<dbReference type="Proteomes" id="UP000729402">
    <property type="component" value="Unassembled WGS sequence"/>
</dbReference>
<reference evidence="1" key="2">
    <citation type="submission" date="2021-02" db="EMBL/GenBank/DDBJ databases">
        <authorList>
            <person name="Kimball J.A."/>
            <person name="Haas M.W."/>
            <person name="Macchietto M."/>
            <person name="Kono T."/>
            <person name="Duquette J."/>
            <person name="Shao M."/>
        </authorList>
    </citation>
    <scope>NUCLEOTIDE SEQUENCE</scope>
    <source>
        <tissue evidence="1">Fresh leaf tissue</tissue>
    </source>
</reference>
<proteinExistence type="predicted"/>